<organism evidence="1 2">
    <name type="scientific">Peribacillus simplex</name>
    <dbReference type="NCBI Taxonomy" id="1478"/>
    <lineage>
        <taxon>Bacteria</taxon>
        <taxon>Bacillati</taxon>
        <taxon>Bacillota</taxon>
        <taxon>Bacilli</taxon>
        <taxon>Bacillales</taxon>
        <taxon>Bacillaceae</taxon>
        <taxon>Peribacillus</taxon>
    </lineage>
</organism>
<dbReference type="Proteomes" id="UP001234602">
    <property type="component" value="Unassembled WGS sequence"/>
</dbReference>
<name>A0AAW7IC02_9BACI</name>
<reference evidence="1" key="1">
    <citation type="submission" date="2023-06" db="EMBL/GenBank/DDBJ databases">
        <title>Comparative genomics of Bacillaceae isolates and their secondary metabolite potential.</title>
        <authorList>
            <person name="Song L."/>
            <person name="Nielsen L.J."/>
            <person name="Mohite O."/>
            <person name="Xu X."/>
            <person name="Weber T."/>
            <person name="Kovacs A.T."/>
        </authorList>
    </citation>
    <scope>NUCLEOTIDE SEQUENCE</scope>
    <source>
        <strain evidence="1">D8_B_37</strain>
    </source>
</reference>
<evidence type="ECO:0000313" key="2">
    <source>
        <dbReference type="Proteomes" id="UP001234602"/>
    </source>
</evidence>
<protein>
    <submittedName>
        <fullName evidence="1">NERD domain-containing protein</fullName>
    </submittedName>
</protein>
<sequence>MAQLIKMQDYISRYEQDIYRYPTQFARLKKQQWDTLKAAYNAGELDRLYSEYAESGTQVKIDTSQEGSKGLFKRVKGIFHRAEQEAEAEELVIQNQVENTNVFSLKFPFRPASLEELKQNFLNQLLRFQMKWGSSTLREKSFVDQSFFLDERLRFFLQRFPDTFLVLYKPIFLLKNAPVEVDVILLTPVDAWCITFLEAEEDAAFIGGGDRFWVRRHHKHPDKKVLSPLLGANRMGNIVSQLFELYEVNVPIKKVILSRNGYVDYPKAPNDITILDKRTFPDWFDRLRNISSPLKAQQLKGAQALLEYCQTTSSLRPEWDAEYNQTEGNEHAAP</sequence>
<gene>
    <name evidence="1" type="ORF">QUF89_09620</name>
</gene>
<accession>A0AAW7IC02</accession>
<dbReference type="RefSeq" id="WP_289319891.1">
    <property type="nucleotide sequence ID" value="NZ_JAUCEY010000008.1"/>
</dbReference>
<dbReference type="AlphaFoldDB" id="A0AAW7IC02"/>
<comment type="caution">
    <text evidence="1">The sequence shown here is derived from an EMBL/GenBank/DDBJ whole genome shotgun (WGS) entry which is preliminary data.</text>
</comment>
<dbReference type="EMBL" id="JAUCEY010000008">
    <property type="protein sequence ID" value="MDM5452438.1"/>
    <property type="molecule type" value="Genomic_DNA"/>
</dbReference>
<evidence type="ECO:0000313" key="1">
    <source>
        <dbReference type="EMBL" id="MDM5452438.1"/>
    </source>
</evidence>
<proteinExistence type="predicted"/>